<feature type="domain" description="Murein transglycosylase-C N-terminal" evidence="6">
    <location>
        <begin position="172"/>
        <end position="322"/>
    </location>
</feature>
<dbReference type="Pfam" id="PF11873">
    <property type="entry name" value="Mltc_N"/>
    <property type="match status" value="1"/>
</dbReference>
<evidence type="ECO:0000256" key="1">
    <source>
        <dbReference type="ARBA" id="ARBA00007734"/>
    </source>
</evidence>
<feature type="compositionally biased region" description="Basic and acidic residues" evidence="3">
    <location>
        <begin position="115"/>
        <end position="126"/>
    </location>
</feature>
<reference evidence="7 8" key="1">
    <citation type="submission" date="2016-10" db="EMBL/GenBank/DDBJ databases">
        <authorList>
            <person name="de Groot N.N."/>
        </authorList>
    </citation>
    <scope>NUCLEOTIDE SEQUENCE [LARGE SCALE GENOMIC DNA]</scope>
    <source>
        <strain evidence="7 8">DSM 18438</strain>
    </source>
</reference>
<comment type="similarity">
    <text evidence="1">Belongs to the transglycosylase Slt family.</text>
</comment>
<keyword evidence="4" id="KW-0732">Signal</keyword>
<dbReference type="GO" id="GO:0000270">
    <property type="term" value="P:peptidoglycan metabolic process"/>
    <property type="evidence" value="ECO:0007669"/>
    <property type="project" value="InterPro"/>
</dbReference>
<evidence type="ECO:0000256" key="3">
    <source>
        <dbReference type="SAM" id="MobiDB-lite"/>
    </source>
</evidence>
<dbReference type="InterPro" id="IPR008258">
    <property type="entry name" value="Transglycosylase_SLT_dom_1"/>
</dbReference>
<keyword evidence="8" id="KW-1185">Reference proteome</keyword>
<dbReference type="InterPro" id="IPR024570">
    <property type="entry name" value="Murein_transglycosylaseC_N"/>
</dbReference>
<evidence type="ECO:0000259" key="5">
    <source>
        <dbReference type="Pfam" id="PF01464"/>
    </source>
</evidence>
<sequence length="495" mass="56246">MTFSVDFNYLRLPALLAALILIAGCQSSGQTSSHVSVGSVVGPDGRERPQARPQPLETPSRQVRQQEPAPPPAQPGRTRVEILPANPEQGVPLGDDTEVEIDSLQPAPLGSTQRRPNEPEAEVKEEPAEEPLPGPISEITWLERYPNLAQDLQNYQEVIERLETEVRQYREQLGRLREQVQRHWGEEATLAATAHQFVKYTDAYQSRGAMDFEEGTIVVETVDQSNPRQHLKEAIVTTLLTPYDADNPELYTDKQIDYSGPALLAGQVRDHEGVPVRWEWRANRYADYLIENEIQEIRRGGKTIYRVEIPLVANHNEIRGHQYENLIRDASRRYDVDEALIYAIMETESHFNPYAMSHIPAYGLMQVVPSTAGRDVYQRIRQRNDQPNQSTLFNPAENIDIGTAYITILRDIYLKDIRHPKSKELAIISAYNGGAGNVLRTFHRDRSQAVAVINQLSPQQVYDRLHRQHPRSEARGYIKKVTEALDRYRALASAQ</sequence>
<organism evidence="7 8">
    <name type="scientific">Marinospirillum celere</name>
    <dbReference type="NCBI Taxonomy" id="1122252"/>
    <lineage>
        <taxon>Bacteria</taxon>
        <taxon>Pseudomonadati</taxon>
        <taxon>Pseudomonadota</taxon>
        <taxon>Gammaproteobacteria</taxon>
        <taxon>Oceanospirillales</taxon>
        <taxon>Oceanospirillaceae</taxon>
        <taxon>Marinospirillum</taxon>
    </lineage>
</organism>
<feature type="coiled-coil region" evidence="2">
    <location>
        <begin position="145"/>
        <end position="179"/>
    </location>
</feature>
<dbReference type="CDD" id="cd16893">
    <property type="entry name" value="LT_MltC_MltE"/>
    <property type="match status" value="1"/>
</dbReference>
<dbReference type="PROSITE" id="PS00922">
    <property type="entry name" value="TRANSGLYCOSYLASE"/>
    <property type="match status" value="1"/>
</dbReference>
<dbReference type="GO" id="GO:0008933">
    <property type="term" value="F:peptidoglycan lytic transglycosylase activity"/>
    <property type="evidence" value="ECO:0007669"/>
    <property type="project" value="InterPro"/>
</dbReference>
<gene>
    <name evidence="7" type="ORF">SAMN05660443_0273</name>
</gene>
<dbReference type="PANTHER" id="PTHR37423:SF2">
    <property type="entry name" value="MEMBRANE-BOUND LYTIC MUREIN TRANSGLYCOSYLASE C"/>
    <property type="match status" value="1"/>
</dbReference>
<dbReference type="STRING" id="1122252.SAMN05660443_0273"/>
<feature type="domain" description="Transglycosylase SLT" evidence="5">
    <location>
        <begin position="326"/>
        <end position="449"/>
    </location>
</feature>
<dbReference type="AlphaFoldDB" id="A0A1I1E825"/>
<evidence type="ECO:0000313" key="7">
    <source>
        <dbReference type="EMBL" id="SFB81113.1"/>
    </source>
</evidence>
<dbReference type="Proteomes" id="UP000199058">
    <property type="component" value="Unassembled WGS sequence"/>
</dbReference>
<proteinExistence type="inferred from homology"/>
<evidence type="ECO:0000313" key="8">
    <source>
        <dbReference type="Proteomes" id="UP000199058"/>
    </source>
</evidence>
<dbReference type="Pfam" id="PF01464">
    <property type="entry name" value="SLT"/>
    <property type="match status" value="1"/>
</dbReference>
<feature type="signal peptide" evidence="4">
    <location>
        <begin position="1"/>
        <end position="23"/>
    </location>
</feature>
<dbReference type="Gene3D" id="1.10.530.10">
    <property type="match status" value="1"/>
</dbReference>
<name>A0A1I1E825_9GAMM</name>
<accession>A0A1I1E825</accession>
<dbReference type="PANTHER" id="PTHR37423">
    <property type="entry name" value="SOLUBLE LYTIC MUREIN TRANSGLYCOSYLASE-RELATED"/>
    <property type="match status" value="1"/>
</dbReference>
<feature type="compositionally biased region" description="Low complexity" evidence="3">
    <location>
        <begin position="29"/>
        <end position="43"/>
    </location>
</feature>
<keyword evidence="2" id="KW-0175">Coiled coil</keyword>
<feature type="region of interest" description="Disordered" evidence="3">
    <location>
        <begin position="29"/>
        <end position="134"/>
    </location>
</feature>
<dbReference type="OrthoDB" id="5620293at2"/>
<evidence type="ECO:0000259" key="6">
    <source>
        <dbReference type="Pfam" id="PF11873"/>
    </source>
</evidence>
<dbReference type="RefSeq" id="WP_091958048.1">
    <property type="nucleotide sequence ID" value="NZ_FOLH01000001.1"/>
</dbReference>
<dbReference type="EMBL" id="FOLH01000001">
    <property type="protein sequence ID" value="SFB81113.1"/>
    <property type="molecule type" value="Genomic_DNA"/>
</dbReference>
<dbReference type="GO" id="GO:0016020">
    <property type="term" value="C:membrane"/>
    <property type="evidence" value="ECO:0007669"/>
    <property type="project" value="InterPro"/>
</dbReference>
<protein>
    <submittedName>
        <fullName evidence="7">Soluble lytic murein transglycosylase</fullName>
    </submittedName>
</protein>
<dbReference type="NCBIfam" id="NF008670">
    <property type="entry name" value="PRK11671.1"/>
    <property type="match status" value="1"/>
</dbReference>
<dbReference type="InterPro" id="IPR000189">
    <property type="entry name" value="Transglyc_AS"/>
</dbReference>
<evidence type="ECO:0000256" key="4">
    <source>
        <dbReference type="SAM" id="SignalP"/>
    </source>
</evidence>
<feature type="chain" id="PRO_5011709844" evidence="4">
    <location>
        <begin position="24"/>
        <end position="495"/>
    </location>
</feature>
<dbReference type="InterPro" id="IPR023346">
    <property type="entry name" value="Lysozyme-like_dom_sf"/>
</dbReference>
<evidence type="ECO:0000256" key="2">
    <source>
        <dbReference type="SAM" id="Coils"/>
    </source>
</evidence>
<dbReference type="SUPFAM" id="SSF53955">
    <property type="entry name" value="Lysozyme-like"/>
    <property type="match status" value="1"/>
</dbReference>